<evidence type="ECO:0000313" key="2">
    <source>
        <dbReference type="Proteomes" id="UP000789702"/>
    </source>
</evidence>
<comment type="caution">
    <text evidence="1">The sequence shown here is derived from an EMBL/GenBank/DDBJ whole genome shotgun (WGS) entry which is preliminary data.</text>
</comment>
<sequence>MSNSNLIMDPDKEIAEDDSSRARIVAFAVREACAIAYKGQSQQNWESACNVIMQNNLLTDAEKATVIALLQRKTIPSDKTICPGPVLVQRLVQATDCGPD</sequence>
<dbReference type="Proteomes" id="UP000789702">
    <property type="component" value="Unassembled WGS sequence"/>
</dbReference>
<accession>A0ACA9MFF1</accession>
<gene>
    <name evidence="1" type="ORF">DHETER_LOCUS6727</name>
</gene>
<name>A0ACA9MFF1_9GLOM</name>
<protein>
    <submittedName>
        <fullName evidence="1">11475_t:CDS:1</fullName>
    </submittedName>
</protein>
<dbReference type="EMBL" id="CAJVPU010008766">
    <property type="protein sequence ID" value="CAG8587565.1"/>
    <property type="molecule type" value="Genomic_DNA"/>
</dbReference>
<organism evidence="1 2">
    <name type="scientific">Dentiscutata heterogama</name>
    <dbReference type="NCBI Taxonomy" id="1316150"/>
    <lineage>
        <taxon>Eukaryota</taxon>
        <taxon>Fungi</taxon>
        <taxon>Fungi incertae sedis</taxon>
        <taxon>Mucoromycota</taxon>
        <taxon>Glomeromycotina</taxon>
        <taxon>Glomeromycetes</taxon>
        <taxon>Diversisporales</taxon>
        <taxon>Gigasporaceae</taxon>
        <taxon>Dentiscutata</taxon>
    </lineage>
</organism>
<keyword evidence="2" id="KW-1185">Reference proteome</keyword>
<evidence type="ECO:0000313" key="1">
    <source>
        <dbReference type="EMBL" id="CAG8587565.1"/>
    </source>
</evidence>
<reference evidence="1" key="1">
    <citation type="submission" date="2021-06" db="EMBL/GenBank/DDBJ databases">
        <authorList>
            <person name="Kallberg Y."/>
            <person name="Tangrot J."/>
            <person name="Rosling A."/>
        </authorList>
    </citation>
    <scope>NUCLEOTIDE SEQUENCE</scope>
    <source>
        <strain evidence="1">IL203A</strain>
    </source>
</reference>
<proteinExistence type="predicted"/>